<dbReference type="GeneID" id="44997662"/>
<name>Q97JX1_CLOAB</name>
<proteinExistence type="predicted"/>
<keyword evidence="2" id="KW-1185">Reference proteome</keyword>
<dbReference type="HOGENOM" id="CLU_2631821_0_0_9"/>
<evidence type="ECO:0000313" key="2">
    <source>
        <dbReference type="Proteomes" id="UP000000814"/>
    </source>
</evidence>
<dbReference type="PIR" id="A97042">
    <property type="entry name" value="A97042"/>
</dbReference>
<reference evidence="1 2" key="1">
    <citation type="journal article" date="2001" name="J. Bacteriol.">
        <title>Genome sequence and comparative analysis of the solvent-producing bacterium Clostridium acetobutylicum.</title>
        <authorList>
            <person name="Nolling J."/>
            <person name="Breton G."/>
            <person name="Omelchenko M.V."/>
            <person name="Makarova K.S."/>
            <person name="Zeng Q."/>
            <person name="Gibson R."/>
            <person name="Lee H.M."/>
            <person name="Dubois J."/>
            <person name="Qiu D."/>
            <person name="Hitti J."/>
            <person name="Wolf Y.I."/>
            <person name="Tatusov R.L."/>
            <person name="Sabathe F."/>
            <person name="Doucette-Stamm L."/>
            <person name="Soucaille P."/>
            <person name="Daly M.J."/>
            <person name="Bennett G.N."/>
            <person name="Koonin E.V."/>
            <person name="Smith D.R."/>
        </authorList>
    </citation>
    <scope>NUCLEOTIDE SEQUENCE [LARGE SCALE GENOMIC DNA]</scope>
    <source>
        <strain evidence="2">ATCC 824 / DSM 792 / JCM 1419 / LMG 5710 / VKM B-1787</strain>
    </source>
</reference>
<dbReference type="RefSeq" id="WP_010964465.1">
    <property type="nucleotide sequence ID" value="NC_003030.1"/>
</dbReference>
<dbReference type="Proteomes" id="UP000000814">
    <property type="component" value="Chromosome"/>
</dbReference>
<gene>
    <name evidence="1" type="ordered locus">CA_C1152</name>
</gene>
<dbReference type="EMBL" id="AE001437">
    <property type="protein sequence ID" value="AAK79124.1"/>
    <property type="molecule type" value="Genomic_DNA"/>
</dbReference>
<accession>Q97JX1</accession>
<dbReference type="AlphaFoldDB" id="Q97JX1"/>
<sequence length="77" mass="9192">MNKYIIKNIVYKNVIDMMMKNDSNSSLDTLLYELDNNIDEAIEVLKLIIHRISLEEELDKQEKQFYKTQLKAIEELI</sequence>
<evidence type="ECO:0000313" key="1">
    <source>
        <dbReference type="EMBL" id="AAK79124.1"/>
    </source>
</evidence>
<organism evidence="1 2">
    <name type="scientific">Clostridium acetobutylicum (strain ATCC 824 / DSM 792 / JCM 1419 / IAM 19013 / LMG 5710 / NBRC 13948 / NRRL B-527 / VKM B-1787 / 2291 / W)</name>
    <dbReference type="NCBI Taxonomy" id="272562"/>
    <lineage>
        <taxon>Bacteria</taxon>
        <taxon>Bacillati</taxon>
        <taxon>Bacillota</taxon>
        <taxon>Clostridia</taxon>
        <taxon>Eubacteriales</taxon>
        <taxon>Clostridiaceae</taxon>
        <taxon>Clostridium</taxon>
    </lineage>
</organism>
<dbReference type="PATRIC" id="fig|272562.8.peg.1357"/>
<dbReference type="KEGG" id="cac:CA_C1152"/>
<protein>
    <submittedName>
        <fullName evidence="1">Uncharacterized protein</fullName>
    </submittedName>
</protein>
<dbReference type="STRING" id="272562.CA_C1152"/>